<dbReference type="InterPro" id="IPR007954">
    <property type="entry name" value="Baculo_IE-1"/>
</dbReference>
<accession>Q91GD2</accession>
<name>Q91GD2_NPVEP</name>
<evidence type="ECO:0000313" key="4">
    <source>
        <dbReference type="Proteomes" id="UP000203221"/>
    </source>
</evidence>
<gene>
    <name evidence="3" type="primary">ie0</name>
</gene>
<dbReference type="PROSITE" id="PS50089">
    <property type="entry name" value="ZF_RING_2"/>
    <property type="match status" value="1"/>
</dbReference>
<dbReference type="GO" id="GO:0008270">
    <property type="term" value="F:zinc ion binding"/>
    <property type="evidence" value="ECO:0007669"/>
    <property type="project" value="UniProtKB-KW"/>
</dbReference>
<evidence type="ECO:0000259" key="2">
    <source>
        <dbReference type="PROSITE" id="PS50089"/>
    </source>
</evidence>
<dbReference type="RefSeq" id="NP_203292.1">
    <property type="nucleotide sequence ID" value="NC_003083.1"/>
</dbReference>
<dbReference type="KEGG" id="vg:921842"/>
<feature type="domain" description="RING-type" evidence="2">
    <location>
        <begin position="193"/>
        <end position="238"/>
    </location>
</feature>
<sequence>MIKSGYWQNVLENCGRSDLTEANKMDFNFVFAHMYCADILVDSKVHRDVRGAAFVLLDDKHFELYKRRIENNFFRYYDPCDDMAFPKHLLNNDVCCHHFINDAVCVVECVKSVEKASVGVDIIVLLPYLKQLQLILKMLNDAFVCCEKSLGRLQMYVNELLSHCLLCAEKIEAASRTLQVMSLFVNTGTLYECNLCKEISTDKRFLKPKECCQYSICNACCVTLWKTASTHAKCPACNTSFKS</sequence>
<organism evidence="3 4">
    <name type="scientific">Epiphyas postvittana nucleopolyhedrovirus</name>
    <name type="common">EppoMNPV</name>
    <dbReference type="NCBI Taxonomy" id="70600"/>
    <lineage>
        <taxon>Viruses</taxon>
        <taxon>Viruses incertae sedis</taxon>
        <taxon>Naldaviricetes</taxon>
        <taxon>Lefavirales</taxon>
        <taxon>Baculoviridae</taxon>
        <taxon>Alphabaculovirus</taxon>
        <taxon>Alphabaculovirus eppostvittanae</taxon>
    </lineage>
</organism>
<reference evidence="3 4" key="1">
    <citation type="journal article" date="2002" name="J. Gen. Virol.">
        <title>Whole genome analysis of the Epiphyas postvittana nucleopolyhedrovirus.</title>
        <authorList>
            <person name="Hyink O."/>
            <person name="Dellow R.A."/>
            <person name="Olsen M.J."/>
            <person name="Caradoc-Davies K.M.B."/>
            <person name="Drake K."/>
            <person name="Herniou E.A."/>
            <person name="Cory J.S."/>
            <person name="O'Reilly D.R."/>
            <person name="Ward V.K."/>
        </authorList>
    </citation>
    <scope>NUCLEOTIDE SEQUENCE [LARGE SCALE GENOMIC DNA]</scope>
</reference>
<keyword evidence="1" id="KW-0479">Metal-binding</keyword>
<dbReference type="Proteomes" id="UP000203221">
    <property type="component" value="Segment"/>
</dbReference>
<protein>
    <submittedName>
        <fullName evidence="3">IE0</fullName>
    </submittedName>
</protein>
<keyword evidence="1" id="KW-0863">Zinc-finger</keyword>
<dbReference type="SUPFAM" id="SSF57850">
    <property type="entry name" value="RING/U-box"/>
    <property type="match status" value="1"/>
</dbReference>
<dbReference type="Pfam" id="PF05290">
    <property type="entry name" value="Baculo_IE-1"/>
    <property type="match status" value="1"/>
</dbReference>
<dbReference type="OrthoDB" id="14620at10239"/>
<proteinExistence type="predicted"/>
<dbReference type="EMBL" id="AY043265">
    <property type="protein sequence ID" value="AAK85687.1"/>
    <property type="molecule type" value="Genomic_DNA"/>
</dbReference>
<keyword evidence="4" id="KW-1185">Reference proteome</keyword>
<evidence type="ECO:0000256" key="1">
    <source>
        <dbReference type="PROSITE-ProRule" id="PRU00175"/>
    </source>
</evidence>
<dbReference type="GeneID" id="921842"/>
<keyword evidence="1" id="KW-0862">Zinc</keyword>
<evidence type="ECO:0000313" key="3">
    <source>
        <dbReference type="EMBL" id="AAK85687.1"/>
    </source>
</evidence>
<dbReference type="InterPro" id="IPR001841">
    <property type="entry name" value="Znf_RING"/>
</dbReference>
<organismHost>
    <name type="scientific">Lepidoptera</name>
    <name type="common">moths &amp; butterflies</name>
    <dbReference type="NCBI Taxonomy" id="7088"/>
</organismHost>